<keyword evidence="2" id="KW-0456">Lyase</keyword>
<dbReference type="InterPro" id="IPR026956">
    <property type="entry name" value="D-ser_dehydrat-like_dom"/>
</dbReference>
<reference evidence="5" key="1">
    <citation type="journal article" date="2019" name="Int. J. Syst. Evol. Microbiol.">
        <title>The Global Catalogue of Microorganisms (GCM) 10K type strain sequencing project: providing services to taxonomists for standard genome sequencing and annotation.</title>
        <authorList>
            <consortium name="The Broad Institute Genomics Platform"/>
            <consortium name="The Broad Institute Genome Sequencing Center for Infectious Disease"/>
            <person name="Wu L."/>
            <person name="Ma J."/>
        </authorList>
    </citation>
    <scope>NUCLEOTIDE SEQUENCE [LARGE SCALE GENOMIC DNA]</scope>
    <source>
        <strain evidence="5">JCM 14234</strain>
    </source>
</reference>
<dbReference type="Pfam" id="PF14031">
    <property type="entry name" value="D-ser_dehydrat"/>
    <property type="match status" value="1"/>
</dbReference>
<evidence type="ECO:0000259" key="3">
    <source>
        <dbReference type="SMART" id="SM01119"/>
    </source>
</evidence>
<evidence type="ECO:0000313" key="4">
    <source>
        <dbReference type="EMBL" id="GAA3034015.1"/>
    </source>
</evidence>
<dbReference type="InterPro" id="IPR001608">
    <property type="entry name" value="Ala_racemase_N"/>
</dbReference>
<protein>
    <submittedName>
        <fullName evidence="4">Alanine racemase</fullName>
    </submittedName>
</protein>
<proteinExistence type="inferred from homology"/>
<sequence>MTSYPQLRLSLPRLDSNIGVMAQWCAAAQVQLWPHIKTTMCRPVVGRQLAAGAQAVTVATPAQAAIAATWGCPKILIANEVVNPDALGRVCGLGTDSEVMILIDSAAGIAAAEAAARAVGIVLDVLVDVGRRGGRTGVRDEGAAVALAHRVRSSRGLRLVGVSAYEGVVPAQRDEKTLALVDEHCRLAVAVFVELVTYFETGGPIFTAGGSAFPDRVVAAAAPVRAVPGAVVALRSGCSAVHDHGMYARVSPIAGLAPAVTVRGEVISAPESGLVVVGAGKRDVPHDAGLPTVVGAWDARGTGRRECRGVVEALYDHHMVLRLTGSPLAVGDLVDFGISHPCGAFDRWPIITVVDGDGRIVADWATQFVRN</sequence>
<dbReference type="Gene3D" id="3.20.20.10">
    <property type="entry name" value="Alanine racemase"/>
    <property type="match status" value="1"/>
</dbReference>
<dbReference type="Gene3D" id="2.40.37.20">
    <property type="entry name" value="D-serine dehydratase-like domain"/>
    <property type="match status" value="1"/>
</dbReference>
<organism evidence="4 5">
    <name type="scientific">Gordonia defluvii</name>
    <dbReference type="NCBI Taxonomy" id="283718"/>
    <lineage>
        <taxon>Bacteria</taxon>
        <taxon>Bacillati</taxon>
        <taxon>Actinomycetota</taxon>
        <taxon>Actinomycetes</taxon>
        <taxon>Mycobacteriales</taxon>
        <taxon>Gordoniaceae</taxon>
        <taxon>Gordonia</taxon>
    </lineage>
</organism>
<evidence type="ECO:0000313" key="5">
    <source>
        <dbReference type="Proteomes" id="UP001501035"/>
    </source>
</evidence>
<dbReference type="InterPro" id="IPR042208">
    <property type="entry name" value="D-ser_dehydrat-like_sf"/>
</dbReference>
<accession>A0ABP6L9B6</accession>
<dbReference type="SUPFAM" id="SSF51419">
    <property type="entry name" value="PLP-binding barrel"/>
    <property type="match status" value="1"/>
</dbReference>
<comment type="similarity">
    <text evidence="1">Belongs to the DSD1 family.</text>
</comment>
<gene>
    <name evidence="4" type="ORF">GCM10010528_13730</name>
</gene>
<dbReference type="InterPro" id="IPR029066">
    <property type="entry name" value="PLP-binding_barrel"/>
</dbReference>
<feature type="domain" description="D-serine dehydratase-like" evidence="3">
    <location>
        <begin position="259"/>
        <end position="355"/>
    </location>
</feature>
<dbReference type="Pfam" id="PF01168">
    <property type="entry name" value="Ala_racemase_N"/>
    <property type="match status" value="1"/>
</dbReference>
<dbReference type="PANTHER" id="PTHR28004:SF8">
    <property type="entry name" value="D-SERINE DEAMINASE"/>
    <property type="match status" value="1"/>
</dbReference>
<dbReference type="EMBL" id="BAAAVS010000020">
    <property type="protein sequence ID" value="GAA3034015.1"/>
    <property type="molecule type" value="Genomic_DNA"/>
</dbReference>
<comment type="caution">
    <text evidence="4">The sequence shown here is derived from an EMBL/GenBank/DDBJ whole genome shotgun (WGS) entry which is preliminary data.</text>
</comment>
<name>A0ABP6L9B6_9ACTN</name>
<evidence type="ECO:0000256" key="2">
    <source>
        <dbReference type="ARBA" id="ARBA00023239"/>
    </source>
</evidence>
<dbReference type="Proteomes" id="UP001501035">
    <property type="component" value="Unassembled WGS sequence"/>
</dbReference>
<dbReference type="InterPro" id="IPR051466">
    <property type="entry name" value="D-amino_acid_metab_enzyme"/>
</dbReference>
<dbReference type="RefSeq" id="WP_290713755.1">
    <property type="nucleotide sequence ID" value="NZ_BAAAVS010000020.1"/>
</dbReference>
<dbReference type="SMART" id="SM01119">
    <property type="entry name" value="D-ser_dehydrat"/>
    <property type="match status" value="1"/>
</dbReference>
<keyword evidence="5" id="KW-1185">Reference proteome</keyword>
<evidence type="ECO:0000256" key="1">
    <source>
        <dbReference type="ARBA" id="ARBA00005323"/>
    </source>
</evidence>
<dbReference type="PANTHER" id="PTHR28004">
    <property type="entry name" value="ZGC:162816-RELATED"/>
    <property type="match status" value="1"/>
</dbReference>